<sequence length="261" mass="29176">MLSAYLLPGPSEAYYVPDFVTPEEEAYLLRKIEETPRQKWKTLGNRRCGVRPRLWGEVLQRSTLFRQEMPSFLSHYPDILGRLRATKAFECSPHQGPNHVILNEYMPGQGIMPHEDGPSYHPVVATLSLGSHAVFHYYRYKGDELSDKAFSSSTGKGRAIDPNPVLSVLLEPRSVIITTGALYTSHLHGIEEIGVDAFRGNNMTPLSSGNEAPIANSEIVRDPEMRSILQGGGELKRNPRYSLTCRDVEKVAGTRSLMSIH</sequence>
<name>A0ACB8BQD9_9AGAM</name>
<dbReference type="EMBL" id="MU266364">
    <property type="protein sequence ID" value="KAH7927574.1"/>
    <property type="molecule type" value="Genomic_DNA"/>
</dbReference>
<accession>A0ACB8BQD9</accession>
<organism evidence="1 2">
    <name type="scientific">Leucogyrophana mollusca</name>
    <dbReference type="NCBI Taxonomy" id="85980"/>
    <lineage>
        <taxon>Eukaryota</taxon>
        <taxon>Fungi</taxon>
        <taxon>Dikarya</taxon>
        <taxon>Basidiomycota</taxon>
        <taxon>Agaricomycotina</taxon>
        <taxon>Agaricomycetes</taxon>
        <taxon>Agaricomycetidae</taxon>
        <taxon>Boletales</taxon>
        <taxon>Boletales incertae sedis</taxon>
        <taxon>Leucogyrophana</taxon>
    </lineage>
</organism>
<dbReference type="Proteomes" id="UP000790709">
    <property type="component" value="Unassembled WGS sequence"/>
</dbReference>
<reference evidence="1" key="1">
    <citation type="journal article" date="2021" name="New Phytol.">
        <title>Evolutionary innovations through gain and loss of genes in the ectomycorrhizal Boletales.</title>
        <authorList>
            <person name="Wu G."/>
            <person name="Miyauchi S."/>
            <person name="Morin E."/>
            <person name="Kuo A."/>
            <person name="Drula E."/>
            <person name="Varga T."/>
            <person name="Kohler A."/>
            <person name="Feng B."/>
            <person name="Cao Y."/>
            <person name="Lipzen A."/>
            <person name="Daum C."/>
            <person name="Hundley H."/>
            <person name="Pangilinan J."/>
            <person name="Johnson J."/>
            <person name="Barry K."/>
            <person name="LaButti K."/>
            <person name="Ng V."/>
            <person name="Ahrendt S."/>
            <person name="Min B."/>
            <person name="Choi I.G."/>
            <person name="Park H."/>
            <person name="Plett J.M."/>
            <person name="Magnuson J."/>
            <person name="Spatafora J.W."/>
            <person name="Nagy L.G."/>
            <person name="Henrissat B."/>
            <person name="Grigoriev I.V."/>
            <person name="Yang Z.L."/>
            <person name="Xu J."/>
            <person name="Martin F.M."/>
        </authorList>
    </citation>
    <scope>NUCLEOTIDE SEQUENCE</scope>
    <source>
        <strain evidence="1">KUC20120723A-06</strain>
    </source>
</reference>
<evidence type="ECO:0000313" key="2">
    <source>
        <dbReference type="Proteomes" id="UP000790709"/>
    </source>
</evidence>
<comment type="caution">
    <text evidence="1">The sequence shown here is derived from an EMBL/GenBank/DDBJ whole genome shotgun (WGS) entry which is preliminary data.</text>
</comment>
<keyword evidence="2" id="KW-1185">Reference proteome</keyword>
<gene>
    <name evidence="1" type="ORF">BV22DRAFT_1084783</name>
</gene>
<protein>
    <submittedName>
        <fullName evidence="1">Uncharacterized protein</fullName>
    </submittedName>
</protein>
<evidence type="ECO:0000313" key="1">
    <source>
        <dbReference type="EMBL" id="KAH7927574.1"/>
    </source>
</evidence>
<proteinExistence type="predicted"/>